<reference evidence="5" key="1">
    <citation type="submission" date="2018-09" db="EMBL/GenBank/DDBJ databases">
        <title>Draft Genome Sequence of Mediterraneibacter sp. KCTC 15684.</title>
        <authorList>
            <person name="Kim J.S."/>
            <person name="Han K.I."/>
            <person name="Suh M.K."/>
            <person name="Lee K.C."/>
            <person name="Eom M.K."/>
            <person name="Lee J.H."/>
            <person name="Park S.H."/>
            <person name="Kang S.W."/>
            <person name="Park J.E."/>
            <person name="Oh B.S."/>
            <person name="Yu S.Y."/>
            <person name="Choi S.H."/>
            <person name="Lee D.H."/>
            <person name="Yoon H."/>
            <person name="Kim B."/>
            <person name="Yang S.J."/>
            <person name="Lee J.S."/>
        </authorList>
    </citation>
    <scope>NUCLEOTIDE SEQUENCE [LARGE SCALE GENOMIC DNA]</scope>
    <source>
        <strain evidence="5">KCTC 15684</strain>
    </source>
</reference>
<dbReference type="Proteomes" id="UP000265643">
    <property type="component" value="Unassembled WGS sequence"/>
</dbReference>
<dbReference type="InterPro" id="IPR004474">
    <property type="entry name" value="LytR_CpsA_psr"/>
</dbReference>
<dbReference type="PANTHER" id="PTHR33392">
    <property type="entry name" value="POLYISOPRENYL-TEICHOIC ACID--PEPTIDOGLYCAN TEICHOIC ACID TRANSFERASE TAGU"/>
    <property type="match status" value="1"/>
</dbReference>
<comment type="similarity">
    <text evidence="1">Belongs to the LytR/CpsA/Psr (LCP) family.</text>
</comment>
<evidence type="ECO:0000259" key="3">
    <source>
        <dbReference type="Pfam" id="PF03816"/>
    </source>
</evidence>
<evidence type="ECO:0000256" key="2">
    <source>
        <dbReference type="SAM" id="MobiDB-lite"/>
    </source>
</evidence>
<dbReference type="NCBIfam" id="TIGR00350">
    <property type="entry name" value="lytR_cpsA_psr"/>
    <property type="match status" value="1"/>
</dbReference>
<feature type="domain" description="Cell envelope-related transcriptional attenuator" evidence="3">
    <location>
        <begin position="92"/>
        <end position="249"/>
    </location>
</feature>
<feature type="compositionally biased region" description="Acidic residues" evidence="2">
    <location>
        <begin position="394"/>
        <end position="406"/>
    </location>
</feature>
<dbReference type="Pfam" id="PF03816">
    <property type="entry name" value="LytR_cpsA_psr"/>
    <property type="match status" value="1"/>
</dbReference>
<feature type="compositionally biased region" description="Acidic residues" evidence="2">
    <location>
        <begin position="367"/>
        <end position="385"/>
    </location>
</feature>
<protein>
    <recommendedName>
        <fullName evidence="3">Cell envelope-related transcriptional attenuator domain-containing protein</fullName>
    </recommendedName>
</protein>
<name>A0A391P8R9_9FIRM</name>
<dbReference type="EMBL" id="BHGK01000001">
    <property type="protein sequence ID" value="GCA66099.1"/>
    <property type="molecule type" value="Genomic_DNA"/>
</dbReference>
<evidence type="ECO:0000313" key="4">
    <source>
        <dbReference type="EMBL" id="GCA66099.1"/>
    </source>
</evidence>
<sequence>MSRKRRRRPLTPKERALLRRKRKRRRLILILAELLVLAVLGVAAFVVLKLDLMNYNPLNEKNLDIYQDTGDYTNIALFGLDSREGELEKGARSDSIIIASINNKTKEVKLLSVYRDTLLKQDDDTYDKANSAYFYGGPEAAIALLNRNLDLDIKKYISVNFNALSDIIDALGGLEIDVTEEEVPYVNAYTVENIKVTGKDSLGIESAGLQTLNGIQATAYARIRYTSGDDFKRTERQRLVLQKIAEKAQAADISTLNRIIDQVLPEISTNLTAANFMGLAANGLKYSIGESKGFPFDVTTSESVRNHDGSYVIPIGFSDNVSQLHQFLFGDKDYKPSDLVEEISNDIIYLSGVDPADYTTNDSSSSDNEDSSGDPSDSSDEEDSSSDSGSDYNDSSDEEDTGGYYD</sequence>
<dbReference type="Gene3D" id="3.40.630.190">
    <property type="entry name" value="LCP protein"/>
    <property type="match status" value="1"/>
</dbReference>
<evidence type="ECO:0000313" key="5">
    <source>
        <dbReference type="Proteomes" id="UP000265643"/>
    </source>
</evidence>
<evidence type="ECO:0000256" key="1">
    <source>
        <dbReference type="ARBA" id="ARBA00006068"/>
    </source>
</evidence>
<dbReference type="RefSeq" id="WP_117603862.1">
    <property type="nucleotide sequence ID" value="NZ_BHGK01000001.1"/>
</dbReference>
<dbReference type="AlphaFoldDB" id="A0A391P8R9"/>
<accession>A0A391P8R9</accession>
<comment type="caution">
    <text evidence="4">The sequence shown here is derived from an EMBL/GenBank/DDBJ whole genome shotgun (WGS) entry which is preliminary data.</text>
</comment>
<dbReference type="InterPro" id="IPR050922">
    <property type="entry name" value="LytR/CpsA/Psr_CW_biosynth"/>
</dbReference>
<feature type="region of interest" description="Disordered" evidence="2">
    <location>
        <begin position="354"/>
        <end position="406"/>
    </location>
</feature>
<keyword evidence="5" id="KW-1185">Reference proteome</keyword>
<proteinExistence type="inferred from homology"/>
<dbReference type="PANTHER" id="PTHR33392:SF6">
    <property type="entry name" value="POLYISOPRENYL-TEICHOIC ACID--PEPTIDOGLYCAN TEICHOIC ACID TRANSFERASE TAGU"/>
    <property type="match status" value="1"/>
</dbReference>
<gene>
    <name evidence="4" type="ORF">KGMB01110_05350</name>
</gene>
<organism evidence="4 5">
    <name type="scientific">Mediterraneibacter butyricigenes</name>
    <dbReference type="NCBI Taxonomy" id="2316025"/>
    <lineage>
        <taxon>Bacteria</taxon>
        <taxon>Bacillati</taxon>
        <taxon>Bacillota</taxon>
        <taxon>Clostridia</taxon>
        <taxon>Lachnospirales</taxon>
        <taxon>Lachnospiraceae</taxon>
        <taxon>Mediterraneibacter</taxon>
    </lineage>
</organism>